<keyword evidence="1" id="KW-1003">Cell membrane</keyword>
<sequence>MMEAILLALAICIDSFTLAVSYGIKKIQIPLHLLLMINLFSVIILAISIFFGYTLTQFISPFTATLLSSIILGILGILFILEGYLKHLAVVKYQKKKDNKLINFSIPKLGIMIEIALDSTKADLDISGNIDFKESIYIGILLSLDSLGAGFGYSIGENNIFYFLIIVFFINLFSLLGGLSLGKRIQNQKSKLKTSLLSGSILILLSILKWI</sequence>
<keyword evidence="3 5" id="KW-1133">Transmembrane helix</keyword>
<evidence type="ECO:0000256" key="4">
    <source>
        <dbReference type="ARBA" id="ARBA00023136"/>
    </source>
</evidence>
<evidence type="ECO:0000313" key="6">
    <source>
        <dbReference type="EMBL" id="SJZ88477.1"/>
    </source>
</evidence>
<evidence type="ECO:0000256" key="3">
    <source>
        <dbReference type="ARBA" id="ARBA00022989"/>
    </source>
</evidence>
<evidence type="ECO:0000256" key="5">
    <source>
        <dbReference type="SAM" id="Phobius"/>
    </source>
</evidence>
<keyword evidence="4 5" id="KW-0472">Membrane</keyword>
<evidence type="ECO:0000256" key="1">
    <source>
        <dbReference type="ARBA" id="ARBA00022475"/>
    </source>
</evidence>
<name>A0A1T4PAV0_9FIRM</name>
<dbReference type="PANTHER" id="PTHR35529:SF2">
    <property type="entry name" value="SPORULATION PROTEIN YTAF-RELATED"/>
    <property type="match status" value="1"/>
</dbReference>
<dbReference type="OrthoDB" id="1679205at2"/>
<accession>A0A1T4PAV0</accession>
<dbReference type="RefSeq" id="WP_087679356.1">
    <property type="nucleotide sequence ID" value="NZ_FUWV01000015.1"/>
</dbReference>
<reference evidence="6 7" key="1">
    <citation type="submission" date="2017-02" db="EMBL/GenBank/DDBJ databases">
        <authorList>
            <person name="Peterson S.W."/>
        </authorList>
    </citation>
    <scope>NUCLEOTIDE SEQUENCE [LARGE SCALE GENOMIC DNA]</scope>
    <source>
        <strain evidence="6 7">DSM 15102</strain>
    </source>
</reference>
<evidence type="ECO:0000313" key="7">
    <source>
        <dbReference type="Proteomes" id="UP000196365"/>
    </source>
</evidence>
<feature type="transmembrane region" description="Helical" evidence="5">
    <location>
        <begin position="58"/>
        <end position="81"/>
    </location>
</feature>
<dbReference type="EMBL" id="FUWV01000015">
    <property type="protein sequence ID" value="SJZ88477.1"/>
    <property type="molecule type" value="Genomic_DNA"/>
</dbReference>
<keyword evidence="2 5" id="KW-0812">Transmembrane</keyword>
<gene>
    <name evidence="6" type="ORF">SAMN02745973_02001</name>
</gene>
<dbReference type="Pfam" id="PF02659">
    <property type="entry name" value="Mntp"/>
    <property type="match status" value="1"/>
</dbReference>
<keyword evidence="7" id="KW-1185">Reference proteome</keyword>
<proteinExistence type="predicted"/>
<feature type="transmembrane region" description="Helical" evidence="5">
    <location>
        <begin position="137"/>
        <end position="155"/>
    </location>
</feature>
<dbReference type="Proteomes" id="UP000196365">
    <property type="component" value="Unassembled WGS sequence"/>
</dbReference>
<dbReference type="InterPro" id="IPR003810">
    <property type="entry name" value="Mntp/YtaF"/>
</dbReference>
<feature type="transmembrane region" description="Helical" evidence="5">
    <location>
        <begin position="29"/>
        <end position="51"/>
    </location>
</feature>
<dbReference type="AlphaFoldDB" id="A0A1T4PAV0"/>
<dbReference type="PANTHER" id="PTHR35529">
    <property type="entry name" value="MANGANESE EFFLUX PUMP MNTP-RELATED"/>
    <property type="match status" value="1"/>
</dbReference>
<feature type="transmembrane region" description="Helical" evidence="5">
    <location>
        <begin position="161"/>
        <end position="182"/>
    </location>
</feature>
<protein>
    <submittedName>
        <fullName evidence="6">Putative sporulation protein YtaF</fullName>
    </submittedName>
</protein>
<organism evidence="6 7">
    <name type="scientific">Garciella nitratireducens DSM 15102</name>
    <dbReference type="NCBI Taxonomy" id="1121911"/>
    <lineage>
        <taxon>Bacteria</taxon>
        <taxon>Bacillati</taxon>
        <taxon>Bacillota</taxon>
        <taxon>Clostridia</taxon>
        <taxon>Eubacteriales</taxon>
        <taxon>Eubacteriaceae</taxon>
        <taxon>Garciella</taxon>
    </lineage>
</organism>
<evidence type="ECO:0000256" key="2">
    <source>
        <dbReference type="ARBA" id="ARBA00022692"/>
    </source>
</evidence>